<evidence type="ECO:0000256" key="1">
    <source>
        <dbReference type="SAM" id="MobiDB-lite"/>
    </source>
</evidence>
<name>A0A4Z2EGZ8_9TELE</name>
<dbReference type="EMBL" id="SRLO01007519">
    <property type="protein sequence ID" value="TNN27941.1"/>
    <property type="molecule type" value="Genomic_DNA"/>
</dbReference>
<accession>A0A4Z2EGZ8</accession>
<comment type="caution">
    <text evidence="2">The sequence shown here is derived from an EMBL/GenBank/DDBJ whole genome shotgun (WGS) entry which is preliminary data.</text>
</comment>
<reference evidence="2 3" key="1">
    <citation type="submission" date="2019-03" db="EMBL/GenBank/DDBJ databases">
        <title>First draft genome of Liparis tanakae, snailfish: a comprehensive survey of snailfish specific genes.</title>
        <authorList>
            <person name="Kim W."/>
            <person name="Song I."/>
            <person name="Jeong J.-H."/>
            <person name="Kim D."/>
            <person name="Kim S."/>
            <person name="Ryu S."/>
            <person name="Song J.Y."/>
            <person name="Lee S.K."/>
        </authorList>
    </citation>
    <scope>NUCLEOTIDE SEQUENCE [LARGE SCALE GENOMIC DNA]</scope>
    <source>
        <tissue evidence="2">Muscle</tissue>
    </source>
</reference>
<evidence type="ECO:0000313" key="3">
    <source>
        <dbReference type="Proteomes" id="UP000314294"/>
    </source>
</evidence>
<feature type="region of interest" description="Disordered" evidence="1">
    <location>
        <begin position="51"/>
        <end position="70"/>
    </location>
</feature>
<evidence type="ECO:0000313" key="2">
    <source>
        <dbReference type="EMBL" id="TNN27941.1"/>
    </source>
</evidence>
<protein>
    <submittedName>
        <fullName evidence="2">Uncharacterized protein</fullName>
    </submittedName>
</protein>
<proteinExistence type="predicted"/>
<sequence length="89" mass="10061">METHRDSTRLNETQRDSTRFTETHGDPAVLLGAARRPSWAAGEELRLPVRKCHRETPGPLATPGKQMAHPQSYFRLEEDNCPPPPPHPK</sequence>
<feature type="region of interest" description="Disordered" evidence="1">
    <location>
        <begin position="1"/>
        <end position="26"/>
    </location>
</feature>
<dbReference type="AlphaFoldDB" id="A0A4Z2EGZ8"/>
<organism evidence="2 3">
    <name type="scientific">Liparis tanakae</name>
    <name type="common">Tanaka's snailfish</name>
    <dbReference type="NCBI Taxonomy" id="230148"/>
    <lineage>
        <taxon>Eukaryota</taxon>
        <taxon>Metazoa</taxon>
        <taxon>Chordata</taxon>
        <taxon>Craniata</taxon>
        <taxon>Vertebrata</taxon>
        <taxon>Euteleostomi</taxon>
        <taxon>Actinopterygii</taxon>
        <taxon>Neopterygii</taxon>
        <taxon>Teleostei</taxon>
        <taxon>Neoteleostei</taxon>
        <taxon>Acanthomorphata</taxon>
        <taxon>Eupercaria</taxon>
        <taxon>Perciformes</taxon>
        <taxon>Cottioidei</taxon>
        <taxon>Cottales</taxon>
        <taxon>Liparidae</taxon>
        <taxon>Liparis</taxon>
    </lineage>
</organism>
<feature type="compositionally biased region" description="Basic and acidic residues" evidence="1">
    <location>
        <begin position="1"/>
        <end position="25"/>
    </location>
</feature>
<dbReference type="Proteomes" id="UP000314294">
    <property type="component" value="Unassembled WGS sequence"/>
</dbReference>
<gene>
    <name evidence="2" type="ORF">EYF80_061911</name>
</gene>
<keyword evidence="3" id="KW-1185">Reference proteome</keyword>